<dbReference type="InterPro" id="IPR008271">
    <property type="entry name" value="Ser/Thr_kinase_AS"/>
</dbReference>
<keyword evidence="1 3" id="KW-0547">Nucleotide-binding</keyword>
<dbReference type="Proteomes" id="UP000613580">
    <property type="component" value="Unassembled WGS sequence"/>
</dbReference>
<keyword evidence="8" id="KW-1185">Reference proteome</keyword>
<evidence type="ECO:0000256" key="1">
    <source>
        <dbReference type="ARBA" id="ARBA00022741"/>
    </source>
</evidence>
<protein>
    <submittedName>
        <fullName evidence="7">Serine/threonine protein kinase</fullName>
    </submittedName>
</protein>
<dbReference type="PANTHER" id="PTHR24348:SF70">
    <property type="entry name" value="PROTEIN KINASE DOMAIN CONTAINING PROTEIN"/>
    <property type="match status" value="1"/>
</dbReference>
<reference evidence="7" key="1">
    <citation type="submission" date="2020-05" db="EMBL/GenBank/DDBJ databases">
        <title>Mycena genomes resolve the evolution of fungal bioluminescence.</title>
        <authorList>
            <person name="Tsai I.J."/>
        </authorList>
    </citation>
    <scope>NUCLEOTIDE SEQUENCE</scope>
    <source>
        <strain evidence="7">110903Hualien_Pintung</strain>
    </source>
</reference>
<name>A0A8H6W6C7_MYCCL</name>
<dbReference type="Gene3D" id="1.10.510.10">
    <property type="entry name" value="Transferase(Phosphotransferase) domain 1"/>
    <property type="match status" value="1"/>
</dbReference>
<dbReference type="GO" id="GO:0010506">
    <property type="term" value="P:regulation of autophagy"/>
    <property type="evidence" value="ECO:0007669"/>
    <property type="project" value="InterPro"/>
</dbReference>
<feature type="domain" description="Protein kinase" evidence="6">
    <location>
        <begin position="59"/>
        <end position="325"/>
    </location>
</feature>
<sequence>MERNPQHLLSRQHPPFDRHPHLHDDHRGLYGPHHLMMPRDIRYVADTLPDLTGAIVHGLELVTIIGVGAFGKVYKAHDTNAYPDEPQYYAVKCMWRNLSVTDATLRENELFMHMVVSGHPRVIGFIESFETEEYVFVVLEYAESDLFRAMMDEQSDSRRRPPFVKEAFNDILDGLEHLHRHGVYHRDIKPENLLCDMDGRNVRFADFGLATQEEFCAGFGRGTRQYMSPESLDPDLGQYYSARSADLWAASLILLTLISGYLPWHLAHLSDVNYAWFVAHEGYLAQSLKLTDDAAALLRRCFHENPSKRPGIKALRAAVNGMERFSVNEPEAEEDVVSVGMQKMRIGDDDIRSGAAGRDDDCDLETPRVEKDATLVSPFDDEPTSSDDDPCSLDSSEPSRSESSRSSGWSRARSLKQGGMSRSRVGVPARSR</sequence>
<dbReference type="PROSITE" id="PS50011">
    <property type="entry name" value="PROTEIN_KINASE_DOM"/>
    <property type="match status" value="1"/>
</dbReference>
<feature type="compositionally biased region" description="Acidic residues" evidence="5">
    <location>
        <begin position="379"/>
        <end position="391"/>
    </location>
</feature>
<keyword evidence="7" id="KW-0418">Kinase</keyword>
<proteinExistence type="inferred from homology"/>
<evidence type="ECO:0000256" key="5">
    <source>
        <dbReference type="SAM" id="MobiDB-lite"/>
    </source>
</evidence>
<organism evidence="7 8">
    <name type="scientific">Mycena chlorophos</name>
    <name type="common">Agaric fungus</name>
    <name type="synonym">Agaricus chlorophos</name>
    <dbReference type="NCBI Taxonomy" id="658473"/>
    <lineage>
        <taxon>Eukaryota</taxon>
        <taxon>Fungi</taxon>
        <taxon>Dikarya</taxon>
        <taxon>Basidiomycota</taxon>
        <taxon>Agaricomycotina</taxon>
        <taxon>Agaricomycetes</taxon>
        <taxon>Agaricomycetidae</taxon>
        <taxon>Agaricales</taxon>
        <taxon>Marasmiineae</taxon>
        <taxon>Mycenaceae</taxon>
        <taxon>Mycena</taxon>
    </lineage>
</organism>
<comment type="similarity">
    <text evidence="4">Belongs to the protein kinase superfamily.</text>
</comment>
<dbReference type="SUPFAM" id="SSF56112">
    <property type="entry name" value="Protein kinase-like (PK-like)"/>
    <property type="match status" value="1"/>
</dbReference>
<dbReference type="GO" id="GO:0005737">
    <property type="term" value="C:cytoplasm"/>
    <property type="evidence" value="ECO:0007669"/>
    <property type="project" value="TreeGrafter"/>
</dbReference>
<dbReference type="AlphaFoldDB" id="A0A8H6W6C7"/>
<evidence type="ECO:0000256" key="4">
    <source>
        <dbReference type="RuleBase" id="RU000304"/>
    </source>
</evidence>
<dbReference type="InterPro" id="IPR045269">
    <property type="entry name" value="Atg1-like"/>
</dbReference>
<evidence type="ECO:0000259" key="6">
    <source>
        <dbReference type="PROSITE" id="PS50011"/>
    </source>
</evidence>
<dbReference type="InterPro" id="IPR000719">
    <property type="entry name" value="Prot_kinase_dom"/>
</dbReference>
<accession>A0A8H6W6C7</accession>
<keyword evidence="2 3" id="KW-0067">ATP-binding</keyword>
<gene>
    <name evidence="7" type="ORF">HMN09_00855700</name>
</gene>
<dbReference type="Pfam" id="PF00069">
    <property type="entry name" value="Pkinase"/>
    <property type="match status" value="1"/>
</dbReference>
<dbReference type="PROSITE" id="PS00108">
    <property type="entry name" value="PROTEIN_KINASE_ST"/>
    <property type="match status" value="1"/>
</dbReference>
<keyword evidence="4 7" id="KW-0723">Serine/threonine-protein kinase</keyword>
<feature type="region of interest" description="Disordered" evidence="5">
    <location>
        <begin position="1"/>
        <end position="23"/>
    </location>
</feature>
<dbReference type="OrthoDB" id="541276at2759"/>
<comment type="caution">
    <text evidence="7">The sequence shown here is derived from an EMBL/GenBank/DDBJ whole genome shotgun (WGS) entry which is preliminary data.</text>
</comment>
<dbReference type="InterPro" id="IPR011009">
    <property type="entry name" value="Kinase-like_dom_sf"/>
</dbReference>
<evidence type="ECO:0000256" key="2">
    <source>
        <dbReference type="ARBA" id="ARBA00022840"/>
    </source>
</evidence>
<dbReference type="GO" id="GO:0004674">
    <property type="term" value="F:protein serine/threonine kinase activity"/>
    <property type="evidence" value="ECO:0007669"/>
    <property type="project" value="UniProtKB-KW"/>
</dbReference>
<feature type="binding site" evidence="3">
    <location>
        <position position="92"/>
    </location>
    <ligand>
        <name>ATP</name>
        <dbReference type="ChEBI" id="CHEBI:30616"/>
    </ligand>
</feature>
<evidence type="ECO:0000313" key="8">
    <source>
        <dbReference type="Proteomes" id="UP000613580"/>
    </source>
</evidence>
<dbReference type="PANTHER" id="PTHR24348">
    <property type="entry name" value="SERINE/THREONINE-PROTEIN KINASE UNC-51-RELATED"/>
    <property type="match status" value="1"/>
</dbReference>
<keyword evidence="7" id="KW-0808">Transferase</keyword>
<evidence type="ECO:0000313" key="7">
    <source>
        <dbReference type="EMBL" id="KAF7304531.1"/>
    </source>
</evidence>
<dbReference type="EMBL" id="JACAZE010000011">
    <property type="protein sequence ID" value="KAF7304531.1"/>
    <property type="molecule type" value="Genomic_DNA"/>
</dbReference>
<dbReference type="SMART" id="SM00220">
    <property type="entry name" value="S_TKc"/>
    <property type="match status" value="1"/>
</dbReference>
<evidence type="ECO:0000256" key="3">
    <source>
        <dbReference type="PROSITE-ProRule" id="PRU10141"/>
    </source>
</evidence>
<dbReference type="GO" id="GO:0005524">
    <property type="term" value="F:ATP binding"/>
    <property type="evidence" value="ECO:0007669"/>
    <property type="project" value="UniProtKB-UniRule"/>
</dbReference>
<dbReference type="InterPro" id="IPR017441">
    <property type="entry name" value="Protein_kinase_ATP_BS"/>
</dbReference>
<feature type="compositionally biased region" description="Basic and acidic residues" evidence="5">
    <location>
        <begin position="14"/>
        <end position="23"/>
    </location>
</feature>
<dbReference type="PROSITE" id="PS00107">
    <property type="entry name" value="PROTEIN_KINASE_ATP"/>
    <property type="match status" value="1"/>
</dbReference>
<feature type="region of interest" description="Disordered" evidence="5">
    <location>
        <begin position="348"/>
        <end position="432"/>
    </location>
</feature>